<dbReference type="RefSeq" id="WP_058443044.1">
    <property type="nucleotide sequence ID" value="NZ_CAAAHU010000014.1"/>
</dbReference>
<keyword evidence="2" id="KW-1185">Reference proteome</keyword>
<dbReference type="AlphaFoldDB" id="A0A0W0S0H0"/>
<name>A0A0W0S0H0_9GAMM</name>
<protein>
    <submittedName>
        <fullName evidence="1">Uncharacterized protein</fullName>
    </submittedName>
</protein>
<sequence>MSTARFFSPTNLDKNSTVKPAIGPDFVDVGERDNCFKAMAVGIINKVLSEKKNTPELSRLLKRHFEYFPEQKPALRLATPVENVFALKGNMAEFIQTLAYTLRQIAVDEMVSNPEYYHDVFYNKEGMPISPAEMRLGTTWIDEKNAIAATAMATGFPFKIYTVATDKELHMLSHYGKAGETKPVAMQLHNDSKTDHYLPQVNEPRYFRGVKSTTMRGAIEPQEVARKEDPDLQDILTRIEDEESRLLGDYRDAQGRLMAAVDAGEVSQEQLIDIYIAGINKDNPQRYVGVEHGSEHFFRTIKDKRLDMPVTRPKFEKHDEQFTKQLVNAIARAVGIKHQDPVKVFDKVEELQESGLKLK</sequence>
<dbReference type="EMBL" id="LNXV01000036">
    <property type="protein sequence ID" value="KTC76991.1"/>
    <property type="molecule type" value="Genomic_DNA"/>
</dbReference>
<evidence type="ECO:0000313" key="1">
    <source>
        <dbReference type="EMBL" id="KTC76991.1"/>
    </source>
</evidence>
<dbReference type="STRING" id="29422.Lbru_3098"/>
<dbReference type="PATRIC" id="fig|29422.6.peg.3276"/>
<dbReference type="OrthoDB" id="5634175at2"/>
<proteinExistence type="predicted"/>
<accession>A0A0W0S0H0</accession>
<gene>
    <name evidence="1" type="ORF">Lbru_3098</name>
</gene>
<dbReference type="CDD" id="cd22744">
    <property type="entry name" value="OTU"/>
    <property type="match status" value="1"/>
</dbReference>
<comment type="caution">
    <text evidence="1">The sequence shown here is derived from an EMBL/GenBank/DDBJ whole genome shotgun (WGS) entry which is preliminary data.</text>
</comment>
<dbReference type="Proteomes" id="UP000054742">
    <property type="component" value="Unassembled WGS sequence"/>
</dbReference>
<reference evidence="1 2" key="1">
    <citation type="submission" date="2015-11" db="EMBL/GenBank/DDBJ databases">
        <title>Genomic analysis of 38 Legionella species identifies large and diverse effector repertoires.</title>
        <authorList>
            <person name="Burstein D."/>
            <person name="Amaro F."/>
            <person name="Zusman T."/>
            <person name="Lifshitz Z."/>
            <person name="Cohen O."/>
            <person name="Gilbert J.A."/>
            <person name="Pupko T."/>
            <person name="Shuman H.A."/>
            <person name="Segal G."/>
        </authorList>
    </citation>
    <scope>NUCLEOTIDE SEQUENCE [LARGE SCALE GENOMIC DNA]</scope>
    <source>
        <strain evidence="1 2">ATCC 43878</strain>
    </source>
</reference>
<organism evidence="1 2">
    <name type="scientific">Legionella brunensis</name>
    <dbReference type="NCBI Taxonomy" id="29422"/>
    <lineage>
        <taxon>Bacteria</taxon>
        <taxon>Pseudomonadati</taxon>
        <taxon>Pseudomonadota</taxon>
        <taxon>Gammaproteobacteria</taxon>
        <taxon>Legionellales</taxon>
        <taxon>Legionellaceae</taxon>
        <taxon>Legionella</taxon>
    </lineage>
</organism>
<evidence type="ECO:0000313" key="2">
    <source>
        <dbReference type="Proteomes" id="UP000054742"/>
    </source>
</evidence>